<gene>
    <name evidence="15" type="ORF">SAMN02745157_3558</name>
</gene>
<dbReference type="Gene3D" id="3.40.30.10">
    <property type="entry name" value="Glutaredoxin"/>
    <property type="match status" value="1"/>
</dbReference>
<feature type="domain" description="Thioredoxin" evidence="14">
    <location>
        <begin position="4"/>
        <end position="155"/>
    </location>
</feature>
<sequence>MGQLAPGDNAPSFELPTDDGGSASLAAFRGRKLVIFFYPGDDTPTCTTEALDFTTAMADFEAAGTTVLGISPDSVKSHARFRQKRGLGVLLASDETKDVVEAYGVWQEKQMYGRTYMGVVRTTFLIDAEGRIARIWPKLKVKGHVAEVLAAARAL</sequence>
<dbReference type="GO" id="GO:0045454">
    <property type="term" value="P:cell redox homeostasis"/>
    <property type="evidence" value="ECO:0007669"/>
    <property type="project" value="TreeGrafter"/>
</dbReference>
<dbReference type="PIRSF" id="PIRSF000239">
    <property type="entry name" value="AHPC"/>
    <property type="match status" value="1"/>
</dbReference>
<dbReference type="GO" id="GO:0005737">
    <property type="term" value="C:cytoplasm"/>
    <property type="evidence" value="ECO:0007669"/>
    <property type="project" value="TreeGrafter"/>
</dbReference>
<dbReference type="GO" id="GO:0008379">
    <property type="term" value="F:thioredoxin peroxidase activity"/>
    <property type="evidence" value="ECO:0007669"/>
    <property type="project" value="TreeGrafter"/>
</dbReference>
<name>A0A1M5GXZ2_9HYPH</name>
<evidence type="ECO:0000256" key="7">
    <source>
        <dbReference type="ARBA" id="ARBA00023157"/>
    </source>
</evidence>
<comment type="similarity">
    <text evidence="10">Belongs to the peroxiredoxin family. BCP/PrxQ subfamily.</text>
</comment>
<dbReference type="InterPro" id="IPR050924">
    <property type="entry name" value="Peroxiredoxin_BCP/PrxQ"/>
</dbReference>
<dbReference type="FunFam" id="3.40.30.10:FF:000007">
    <property type="entry name" value="Thioredoxin-dependent thiol peroxidase"/>
    <property type="match status" value="1"/>
</dbReference>
<dbReference type="InterPro" id="IPR036249">
    <property type="entry name" value="Thioredoxin-like_sf"/>
</dbReference>
<comment type="catalytic activity">
    <reaction evidence="12">
        <text>a hydroperoxide + [thioredoxin]-dithiol = an alcohol + [thioredoxin]-disulfide + H2O</text>
        <dbReference type="Rhea" id="RHEA:62620"/>
        <dbReference type="Rhea" id="RHEA-COMP:10698"/>
        <dbReference type="Rhea" id="RHEA-COMP:10700"/>
        <dbReference type="ChEBI" id="CHEBI:15377"/>
        <dbReference type="ChEBI" id="CHEBI:29950"/>
        <dbReference type="ChEBI" id="CHEBI:30879"/>
        <dbReference type="ChEBI" id="CHEBI:35924"/>
        <dbReference type="ChEBI" id="CHEBI:50058"/>
        <dbReference type="EC" id="1.11.1.24"/>
    </reaction>
</comment>
<dbReference type="RefSeq" id="WP_073055296.1">
    <property type="nucleotide sequence ID" value="NZ_FQUP01000003.1"/>
</dbReference>
<evidence type="ECO:0000256" key="6">
    <source>
        <dbReference type="ARBA" id="ARBA00023002"/>
    </source>
</evidence>
<keyword evidence="6" id="KW-0560">Oxidoreductase</keyword>
<evidence type="ECO:0000259" key="14">
    <source>
        <dbReference type="PROSITE" id="PS51352"/>
    </source>
</evidence>
<comment type="subunit">
    <text evidence="2">Monomer.</text>
</comment>
<evidence type="ECO:0000256" key="11">
    <source>
        <dbReference type="ARBA" id="ARBA00042639"/>
    </source>
</evidence>
<dbReference type="InterPro" id="IPR013766">
    <property type="entry name" value="Thioredoxin_domain"/>
</dbReference>
<dbReference type="Pfam" id="PF00578">
    <property type="entry name" value="AhpC-TSA"/>
    <property type="match status" value="1"/>
</dbReference>
<reference evidence="15 16" key="1">
    <citation type="submission" date="2016-11" db="EMBL/GenBank/DDBJ databases">
        <authorList>
            <person name="Jaros S."/>
            <person name="Januszkiewicz K."/>
            <person name="Wedrychowicz H."/>
        </authorList>
    </citation>
    <scope>NUCLEOTIDE SEQUENCE [LARGE SCALE GENOMIC DNA]</scope>
    <source>
        <strain evidence="15 16">DSM 19436</strain>
    </source>
</reference>
<evidence type="ECO:0000256" key="2">
    <source>
        <dbReference type="ARBA" id="ARBA00011245"/>
    </source>
</evidence>
<keyword evidence="5" id="KW-0049">Antioxidant</keyword>
<keyword evidence="16" id="KW-1185">Reference proteome</keyword>
<evidence type="ECO:0000256" key="10">
    <source>
        <dbReference type="ARBA" id="ARBA00038489"/>
    </source>
</evidence>
<dbReference type="GO" id="GO:0034599">
    <property type="term" value="P:cellular response to oxidative stress"/>
    <property type="evidence" value="ECO:0007669"/>
    <property type="project" value="TreeGrafter"/>
</dbReference>
<dbReference type="AlphaFoldDB" id="A0A1M5GXZ2"/>
<dbReference type="EC" id="1.11.1.24" evidence="3"/>
<evidence type="ECO:0000256" key="9">
    <source>
        <dbReference type="ARBA" id="ARBA00032824"/>
    </source>
</evidence>
<evidence type="ECO:0000256" key="8">
    <source>
        <dbReference type="ARBA" id="ARBA00023284"/>
    </source>
</evidence>
<dbReference type="CDD" id="cd03017">
    <property type="entry name" value="PRX_BCP"/>
    <property type="match status" value="1"/>
</dbReference>
<evidence type="ECO:0000256" key="13">
    <source>
        <dbReference type="PIRSR" id="PIRSR000239-1"/>
    </source>
</evidence>
<dbReference type="SUPFAM" id="SSF52833">
    <property type="entry name" value="Thioredoxin-like"/>
    <property type="match status" value="1"/>
</dbReference>
<evidence type="ECO:0000256" key="5">
    <source>
        <dbReference type="ARBA" id="ARBA00022862"/>
    </source>
</evidence>
<keyword evidence="7" id="KW-1015">Disulfide bond</keyword>
<proteinExistence type="inferred from homology"/>
<dbReference type="STRING" id="1122133.SAMN02745157_3558"/>
<accession>A0A1M5GXZ2</accession>
<protein>
    <recommendedName>
        <fullName evidence="3">thioredoxin-dependent peroxiredoxin</fullName>
        <ecNumber evidence="3">1.11.1.24</ecNumber>
    </recommendedName>
    <alternativeName>
        <fullName evidence="9">Thioredoxin peroxidase</fullName>
    </alternativeName>
    <alternativeName>
        <fullName evidence="11">Thioredoxin-dependent peroxiredoxin Bcp</fullName>
    </alternativeName>
</protein>
<dbReference type="EMBL" id="FQUP01000003">
    <property type="protein sequence ID" value="SHG08599.1"/>
    <property type="molecule type" value="Genomic_DNA"/>
</dbReference>
<dbReference type="OrthoDB" id="9812811at2"/>
<comment type="function">
    <text evidence="1">Thiol-specific peroxidase that catalyzes the reduction of hydrogen peroxide and organic hydroperoxides to water and alcohols, respectively. Plays a role in cell protection against oxidative stress by detoxifying peroxides and as sensor of hydrogen peroxide-mediated signaling events.</text>
</comment>
<evidence type="ECO:0000313" key="16">
    <source>
        <dbReference type="Proteomes" id="UP000184485"/>
    </source>
</evidence>
<evidence type="ECO:0000256" key="4">
    <source>
        <dbReference type="ARBA" id="ARBA00022559"/>
    </source>
</evidence>
<dbReference type="Proteomes" id="UP000184485">
    <property type="component" value="Unassembled WGS sequence"/>
</dbReference>
<dbReference type="PROSITE" id="PS51352">
    <property type="entry name" value="THIOREDOXIN_2"/>
    <property type="match status" value="1"/>
</dbReference>
<keyword evidence="8" id="KW-0676">Redox-active center</keyword>
<feature type="active site" description="Cysteine sulfenic acid (-SOH) intermediate; for peroxidase activity" evidence="13">
    <location>
        <position position="46"/>
    </location>
</feature>
<dbReference type="PANTHER" id="PTHR42801:SF4">
    <property type="entry name" value="AHPC_TSA FAMILY PROTEIN"/>
    <property type="match status" value="1"/>
</dbReference>
<evidence type="ECO:0000256" key="12">
    <source>
        <dbReference type="ARBA" id="ARBA00049091"/>
    </source>
</evidence>
<evidence type="ECO:0000313" key="15">
    <source>
        <dbReference type="EMBL" id="SHG08599.1"/>
    </source>
</evidence>
<organism evidence="15 16">
    <name type="scientific">Kaistia soli DSM 19436</name>
    <dbReference type="NCBI Taxonomy" id="1122133"/>
    <lineage>
        <taxon>Bacteria</taxon>
        <taxon>Pseudomonadati</taxon>
        <taxon>Pseudomonadota</taxon>
        <taxon>Alphaproteobacteria</taxon>
        <taxon>Hyphomicrobiales</taxon>
        <taxon>Kaistiaceae</taxon>
        <taxon>Kaistia</taxon>
    </lineage>
</organism>
<keyword evidence="4" id="KW-0575">Peroxidase</keyword>
<dbReference type="PANTHER" id="PTHR42801">
    <property type="entry name" value="THIOREDOXIN-DEPENDENT PEROXIDE REDUCTASE"/>
    <property type="match status" value="1"/>
</dbReference>
<evidence type="ECO:0000256" key="1">
    <source>
        <dbReference type="ARBA" id="ARBA00003330"/>
    </source>
</evidence>
<dbReference type="InterPro" id="IPR000866">
    <property type="entry name" value="AhpC/TSA"/>
</dbReference>
<dbReference type="InterPro" id="IPR024706">
    <property type="entry name" value="Peroxiredoxin_AhpC-typ"/>
</dbReference>
<evidence type="ECO:0000256" key="3">
    <source>
        <dbReference type="ARBA" id="ARBA00013017"/>
    </source>
</evidence>